<evidence type="ECO:0000256" key="5">
    <source>
        <dbReference type="ARBA" id="ARBA00023098"/>
    </source>
</evidence>
<evidence type="ECO:0000256" key="7">
    <source>
        <dbReference type="PIRSR" id="PIRSR000862-1"/>
    </source>
</evidence>
<sequence>MQVDLIETYGLKGEKHEIKTSGGYIIQVFRIPNKDPKAPTVLLQHGLMVTSDIFVFTNMSLAIALAKDGNDVWLGNARGNVYSRANDKLSVDDQKFWDFSWHEMGTQDLPDIIDYIVKTADKHKIDYVGHSMGSTMFFVMASERPEYNDKIDNMVALAPVVYCNKYQFIITKGSSMHKMAEDTFRKFEENKKWEAFPRNDIQSNGHQLGCDDLPEMAVAFCKSGLEVSASAILNLALVPGISLLTTIYFSHFITGKIGKFDYGSAMENQKMYKSDSPPDYNMKNVKIPVHIFYAESDQLIDSTDIDSLAKDLPNVALKMQMPNENFNHIDFVYRSSDEIAQDYETLLAKIKEIVKK</sequence>
<dbReference type="PIRSF" id="PIRSF000862">
    <property type="entry name" value="Steryl_ester_lip"/>
    <property type="match status" value="1"/>
</dbReference>
<dbReference type="EMBL" id="JBFDAA010000021">
    <property type="protein sequence ID" value="KAL1114995.1"/>
    <property type="molecule type" value="Genomic_DNA"/>
</dbReference>
<keyword evidence="2" id="KW-0732">Signal</keyword>
<evidence type="ECO:0000256" key="4">
    <source>
        <dbReference type="ARBA" id="ARBA00022963"/>
    </source>
</evidence>
<feature type="active site" description="Nucleophile" evidence="7">
    <location>
        <position position="131"/>
    </location>
</feature>
<keyword evidence="4" id="KW-0442">Lipid degradation</keyword>
<evidence type="ECO:0000256" key="6">
    <source>
        <dbReference type="ARBA" id="ARBA00023180"/>
    </source>
</evidence>
<proteinExistence type="inferred from homology"/>
<gene>
    <name evidence="9" type="ORF">AAG570_007818</name>
</gene>
<accession>A0ABD0YII5</accession>
<dbReference type="GO" id="GO:0016042">
    <property type="term" value="P:lipid catabolic process"/>
    <property type="evidence" value="ECO:0007669"/>
    <property type="project" value="UniProtKB-KW"/>
</dbReference>
<dbReference type="PANTHER" id="PTHR11005">
    <property type="entry name" value="LYSOSOMAL ACID LIPASE-RELATED"/>
    <property type="match status" value="1"/>
</dbReference>
<comment type="caution">
    <text evidence="9">The sequence shown here is derived from an EMBL/GenBank/DDBJ whole genome shotgun (WGS) entry which is preliminary data.</text>
</comment>
<dbReference type="InterPro" id="IPR000073">
    <property type="entry name" value="AB_hydrolase_1"/>
</dbReference>
<keyword evidence="5" id="KW-0443">Lipid metabolism</keyword>
<dbReference type="GO" id="GO:0016787">
    <property type="term" value="F:hydrolase activity"/>
    <property type="evidence" value="ECO:0007669"/>
    <property type="project" value="UniProtKB-KW"/>
</dbReference>
<dbReference type="SUPFAM" id="SSF53474">
    <property type="entry name" value="alpha/beta-Hydrolases"/>
    <property type="match status" value="1"/>
</dbReference>
<evidence type="ECO:0000313" key="9">
    <source>
        <dbReference type="EMBL" id="KAL1114995.1"/>
    </source>
</evidence>
<dbReference type="Proteomes" id="UP001558652">
    <property type="component" value="Unassembled WGS sequence"/>
</dbReference>
<dbReference type="Gene3D" id="3.40.50.1820">
    <property type="entry name" value="alpha/beta hydrolase"/>
    <property type="match status" value="1"/>
</dbReference>
<dbReference type="FunFam" id="3.40.50.1820:FF:000057">
    <property type="entry name" value="Lipase"/>
    <property type="match status" value="1"/>
</dbReference>
<keyword evidence="6" id="KW-0325">Glycoprotein</keyword>
<dbReference type="AlphaFoldDB" id="A0ABD0YII5"/>
<name>A0ABD0YII5_9HEMI</name>
<protein>
    <recommendedName>
        <fullName evidence="8">AB hydrolase-1 domain-containing protein</fullName>
    </recommendedName>
</protein>
<feature type="domain" description="AB hydrolase-1" evidence="8">
    <location>
        <begin position="39"/>
        <end position="318"/>
    </location>
</feature>
<keyword evidence="3" id="KW-0378">Hydrolase</keyword>
<evidence type="ECO:0000256" key="3">
    <source>
        <dbReference type="ARBA" id="ARBA00022801"/>
    </source>
</evidence>
<organism evidence="9 10">
    <name type="scientific">Ranatra chinensis</name>
    <dbReference type="NCBI Taxonomy" id="642074"/>
    <lineage>
        <taxon>Eukaryota</taxon>
        <taxon>Metazoa</taxon>
        <taxon>Ecdysozoa</taxon>
        <taxon>Arthropoda</taxon>
        <taxon>Hexapoda</taxon>
        <taxon>Insecta</taxon>
        <taxon>Pterygota</taxon>
        <taxon>Neoptera</taxon>
        <taxon>Paraneoptera</taxon>
        <taxon>Hemiptera</taxon>
        <taxon>Heteroptera</taxon>
        <taxon>Panheteroptera</taxon>
        <taxon>Nepomorpha</taxon>
        <taxon>Nepidae</taxon>
        <taxon>Ranatrinae</taxon>
        <taxon>Ranatra</taxon>
    </lineage>
</organism>
<reference evidence="9 10" key="1">
    <citation type="submission" date="2024-07" db="EMBL/GenBank/DDBJ databases">
        <title>Chromosome-level genome assembly of the water stick insect Ranatra chinensis (Heteroptera: Nepidae).</title>
        <authorList>
            <person name="Liu X."/>
        </authorList>
    </citation>
    <scope>NUCLEOTIDE SEQUENCE [LARGE SCALE GENOMIC DNA]</scope>
    <source>
        <strain evidence="9">Cailab_2021Rc</strain>
        <tissue evidence="9">Muscle</tissue>
    </source>
</reference>
<evidence type="ECO:0000259" key="8">
    <source>
        <dbReference type="Pfam" id="PF00561"/>
    </source>
</evidence>
<dbReference type="Pfam" id="PF00561">
    <property type="entry name" value="Abhydrolase_1"/>
    <property type="match status" value="1"/>
</dbReference>
<dbReference type="InterPro" id="IPR025483">
    <property type="entry name" value="Lipase_euk"/>
</dbReference>
<evidence type="ECO:0000313" key="10">
    <source>
        <dbReference type="Proteomes" id="UP001558652"/>
    </source>
</evidence>
<dbReference type="InterPro" id="IPR029058">
    <property type="entry name" value="AB_hydrolase_fold"/>
</dbReference>
<feature type="active site" description="Charge relay system" evidence="7">
    <location>
        <position position="328"/>
    </location>
</feature>
<keyword evidence="10" id="KW-1185">Reference proteome</keyword>
<evidence type="ECO:0000256" key="2">
    <source>
        <dbReference type="ARBA" id="ARBA00022729"/>
    </source>
</evidence>
<comment type="similarity">
    <text evidence="1">Belongs to the AB hydrolase superfamily. Lipase family.</text>
</comment>
<evidence type="ECO:0000256" key="1">
    <source>
        <dbReference type="ARBA" id="ARBA00010701"/>
    </source>
</evidence>
<feature type="active site" description="Charge relay system" evidence="7">
    <location>
        <position position="297"/>
    </location>
</feature>